<dbReference type="GO" id="GO:0015031">
    <property type="term" value="P:protein transport"/>
    <property type="evidence" value="ECO:0007669"/>
    <property type="project" value="UniProtKB-KW"/>
</dbReference>
<accession>B8HEK3</accession>
<dbReference type="OrthoDB" id="5125557at2"/>
<keyword evidence="10" id="KW-1006">Bacterial flagellum protein export</keyword>
<keyword evidence="4" id="KW-0813">Transport</keyword>
<keyword evidence="13" id="KW-0969">Cilium</keyword>
<evidence type="ECO:0000313" key="14">
    <source>
        <dbReference type="Proteomes" id="UP000002505"/>
    </source>
</evidence>
<dbReference type="STRING" id="452863.Achl_2987"/>
<keyword evidence="6" id="KW-0145">Chemotaxis</keyword>
<evidence type="ECO:0000256" key="1">
    <source>
        <dbReference type="ARBA" id="ARBA00004413"/>
    </source>
</evidence>
<dbReference type="Gene3D" id="1.10.287.1700">
    <property type="match status" value="1"/>
</dbReference>
<dbReference type="GO" id="GO:0009288">
    <property type="term" value="C:bacterial-type flagellum"/>
    <property type="evidence" value="ECO:0007669"/>
    <property type="project" value="InterPro"/>
</dbReference>
<keyword evidence="5" id="KW-1003">Cell membrane</keyword>
<feature type="coiled-coil region" evidence="11">
    <location>
        <begin position="73"/>
        <end position="100"/>
    </location>
</feature>
<evidence type="ECO:0000256" key="3">
    <source>
        <dbReference type="ARBA" id="ARBA00020392"/>
    </source>
</evidence>
<comment type="similarity">
    <text evidence="2">Belongs to the FliJ family.</text>
</comment>
<keyword evidence="7" id="KW-1005">Bacterial flagellum biogenesis</keyword>
<name>B8HEK3_PSECP</name>
<protein>
    <recommendedName>
        <fullName evidence="3">Flagellar FliJ protein</fullName>
    </recommendedName>
</protein>
<dbReference type="AlphaFoldDB" id="B8HEK3"/>
<dbReference type="RefSeq" id="WP_015938144.1">
    <property type="nucleotide sequence ID" value="NC_011886.1"/>
</dbReference>
<keyword evidence="8" id="KW-0653">Protein transport</keyword>
<evidence type="ECO:0000256" key="10">
    <source>
        <dbReference type="ARBA" id="ARBA00023225"/>
    </source>
</evidence>
<keyword evidence="13" id="KW-0282">Flagellum</keyword>
<comment type="subcellular location">
    <subcellularLocation>
        <location evidence="1">Cell membrane</location>
        <topology evidence="1">Peripheral membrane protein</topology>
        <orientation evidence="1">Cytoplasmic side</orientation>
    </subcellularLocation>
</comment>
<dbReference type="KEGG" id="ach:Achl_2987"/>
<dbReference type="GO" id="GO:0005886">
    <property type="term" value="C:plasma membrane"/>
    <property type="evidence" value="ECO:0007669"/>
    <property type="project" value="UniProtKB-SubCell"/>
</dbReference>
<feature type="compositionally biased region" description="Basic and acidic residues" evidence="12">
    <location>
        <begin position="34"/>
        <end position="46"/>
    </location>
</feature>
<dbReference type="Pfam" id="PF02050">
    <property type="entry name" value="FliJ"/>
    <property type="match status" value="1"/>
</dbReference>
<keyword evidence="11" id="KW-0175">Coiled coil</keyword>
<proteinExistence type="inferred from homology"/>
<dbReference type="HOGENOM" id="CLU_140307_0_0_11"/>
<dbReference type="InterPro" id="IPR012823">
    <property type="entry name" value="Flagell_FliJ"/>
</dbReference>
<evidence type="ECO:0000256" key="5">
    <source>
        <dbReference type="ARBA" id="ARBA00022475"/>
    </source>
</evidence>
<keyword evidence="13" id="KW-0966">Cell projection</keyword>
<feature type="region of interest" description="Disordered" evidence="12">
    <location>
        <begin position="22"/>
        <end position="50"/>
    </location>
</feature>
<reference evidence="13" key="1">
    <citation type="submission" date="2009-01" db="EMBL/GenBank/DDBJ databases">
        <title>Complete sequence of chromosome of Arthrobacter chlorophenolicus A6.</title>
        <authorList>
            <consortium name="US DOE Joint Genome Institute"/>
            <person name="Lucas S."/>
            <person name="Copeland A."/>
            <person name="Lapidus A."/>
            <person name="Glavina del Rio T."/>
            <person name="Tice H."/>
            <person name="Bruce D."/>
            <person name="Goodwin L."/>
            <person name="Pitluck S."/>
            <person name="Goltsman E."/>
            <person name="Clum A."/>
            <person name="Larimer F."/>
            <person name="Land M."/>
            <person name="Hauser L."/>
            <person name="Kyrpides N."/>
            <person name="Mikhailova N."/>
            <person name="Jansson J."/>
            <person name="Richardson P."/>
        </authorList>
    </citation>
    <scope>NUCLEOTIDE SEQUENCE [LARGE SCALE GENOMIC DNA]</scope>
    <source>
        <strain evidence="13">A6</strain>
    </source>
</reference>
<evidence type="ECO:0000256" key="12">
    <source>
        <dbReference type="SAM" id="MobiDB-lite"/>
    </source>
</evidence>
<dbReference type="Proteomes" id="UP000002505">
    <property type="component" value="Chromosome"/>
</dbReference>
<gene>
    <name evidence="13" type="ordered locus">Achl_2987</name>
</gene>
<keyword evidence="9" id="KW-0472">Membrane</keyword>
<evidence type="ECO:0000256" key="9">
    <source>
        <dbReference type="ARBA" id="ARBA00023136"/>
    </source>
</evidence>
<dbReference type="eggNOG" id="ENOG503385W">
    <property type="taxonomic scope" value="Bacteria"/>
</dbReference>
<sequence length="144" mass="14991">MNRHFPLAGLLRLRKLQEDQAAAGMSRAASRSRTAGDRRAAARTELGESGATAASSASLLAIAAARASSQSMLADLDALAAAADEQLAEARADYTQARRSAVGLEKLEGRHHAERAAADLLAEQGALDEIACTAWHRTAGEASP</sequence>
<evidence type="ECO:0000256" key="11">
    <source>
        <dbReference type="SAM" id="Coils"/>
    </source>
</evidence>
<evidence type="ECO:0000256" key="8">
    <source>
        <dbReference type="ARBA" id="ARBA00022927"/>
    </source>
</evidence>
<dbReference type="InterPro" id="IPR053716">
    <property type="entry name" value="Flag_assembly_chemotaxis_eff"/>
</dbReference>
<dbReference type="EMBL" id="CP001341">
    <property type="protein sequence ID" value="ACL40948.1"/>
    <property type="molecule type" value="Genomic_DNA"/>
</dbReference>
<keyword evidence="14" id="KW-1185">Reference proteome</keyword>
<dbReference type="GO" id="GO:0044781">
    <property type="term" value="P:bacterial-type flagellum organization"/>
    <property type="evidence" value="ECO:0007669"/>
    <property type="project" value="UniProtKB-KW"/>
</dbReference>
<evidence type="ECO:0000256" key="6">
    <source>
        <dbReference type="ARBA" id="ARBA00022500"/>
    </source>
</evidence>
<dbReference type="GO" id="GO:0006935">
    <property type="term" value="P:chemotaxis"/>
    <property type="evidence" value="ECO:0007669"/>
    <property type="project" value="UniProtKB-KW"/>
</dbReference>
<dbReference type="GO" id="GO:0071973">
    <property type="term" value="P:bacterial-type flagellum-dependent cell motility"/>
    <property type="evidence" value="ECO:0007669"/>
    <property type="project" value="InterPro"/>
</dbReference>
<evidence type="ECO:0000313" key="13">
    <source>
        <dbReference type="EMBL" id="ACL40948.1"/>
    </source>
</evidence>
<evidence type="ECO:0000256" key="4">
    <source>
        <dbReference type="ARBA" id="ARBA00022448"/>
    </source>
</evidence>
<feature type="compositionally biased region" description="Low complexity" evidence="12">
    <location>
        <begin position="22"/>
        <end position="33"/>
    </location>
</feature>
<evidence type="ECO:0000256" key="7">
    <source>
        <dbReference type="ARBA" id="ARBA00022795"/>
    </source>
</evidence>
<organism evidence="13 14">
    <name type="scientific">Pseudarthrobacter chlorophenolicus (strain ATCC 700700 / DSM 12829 / CIP 107037 / JCM 12360 / KCTC 9906 / NCIMB 13794 / A6)</name>
    <name type="common">Arthrobacter chlorophenolicus</name>
    <dbReference type="NCBI Taxonomy" id="452863"/>
    <lineage>
        <taxon>Bacteria</taxon>
        <taxon>Bacillati</taxon>
        <taxon>Actinomycetota</taxon>
        <taxon>Actinomycetes</taxon>
        <taxon>Micrococcales</taxon>
        <taxon>Micrococcaceae</taxon>
        <taxon>Pseudarthrobacter</taxon>
    </lineage>
</organism>
<evidence type="ECO:0000256" key="2">
    <source>
        <dbReference type="ARBA" id="ARBA00010004"/>
    </source>
</evidence>